<comment type="similarity">
    <text evidence="2">Belongs to the class-II pyridoxal-phosphate-dependent aminotransferase family.</text>
</comment>
<dbReference type="PANTHER" id="PTHR13693:SF102">
    <property type="entry name" value="2-AMINO-3-KETOBUTYRATE COENZYME A LIGASE, MITOCHONDRIAL"/>
    <property type="match status" value="1"/>
</dbReference>
<dbReference type="PANTHER" id="PTHR13693">
    <property type="entry name" value="CLASS II AMINOTRANSFERASE/8-AMINO-7-OXONONANOATE SYNTHASE"/>
    <property type="match status" value="1"/>
</dbReference>
<evidence type="ECO:0000256" key="4">
    <source>
        <dbReference type="ARBA" id="ARBA00023315"/>
    </source>
</evidence>
<keyword evidence="5" id="KW-0436">Ligase</keyword>
<dbReference type="STRING" id="133412.A0A1R1XEM2"/>
<dbReference type="Gene3D" id="3.40.640.10">
    <property type="entry name" value="Type I PLP-dependent aspartate aminotransferase-like (Major domain)"/>
    <property type="match status" value="1"/>
</dbReference>
<gene>
    <name evidence="5" type="ORF">AYI70_g8717</name>
</gene>
<dbReference type="InterPro" id="IPR015422">
    <property type="entry name" value="PyrdxlP-dep_Trfase_small"/>
</dbReference>
<dbReference type="Proteomes" id="UP000187283">
    <property type="component" value="Unassembled WGS sequence"/>
</dbReference>
<comment type="caution">
    <text evidence="5">The sequence shown here is derived from an EMBL/GenBank/DDBJ whole genome shotgun (WGS) entry which is preliminary data.</text>
</comment>
<keyword evidence="6" id="KW-1185">Reference proteome</keyword>
<organism evidence="5 6">
    <name type="scientific">Smittium culicis</name>
    <dbReference type="NCBI Taxonomy" id="133412"/>
    <lineage>
        <taxon>Eukaryota</taxon>
        <taxon>Fungi</taxon>
        <taxon>Fungi incertae sedis</taxon>
        <taxon>Zoopagomycota</taxon>
        <taxon>Kickxellomycotina</taxon>
        <taxon>Harpellomycetes</taxon>
        <taxon>Harpellales</taxon>
        <taxon>Legeriomycetaceae</taxon>
        <taxon>Smittium</taxon>
    </lineage>
</organism>
<evidence type="ECO:0000313" key="5">
    <source>
        <dbReference type="EMBL" id="OMJ13085.1"/>
    </source>
</evidence>
<evidence type="ECO:0000256" key="3">
    <source>
        <dbReference type="ARBA" id="ARBA00022679"/>
    </source>
</evidence>
<reference evidence="5 6" key="1">
    <citation type="submission" date="2017-01" db="EMBL/GenBank/DDBJ databases">
        <authorList>
            <person name="Mah S.A."/>
            <person name="Swanson W.J."/>
            <person name="Moy G.W."/>
            <person name="Vacquier V.D."/>
        </authorList>
    </citation>
    <scope>NUCLEOTIDE SEQUENCE [LARGE SCALE GENOMIC DNA]</scope>
    <source>
        <strain evidence="5 6">GSMNP</strain>
    </source>
</reference>
<dbReference type="InterPro" id="IPR015424">
    <property type="entry name" value="PyrdxlP-dep_Trfase"/>
</dbReference>
<accession>A0A1R1XEM2</accession>
<sequence length="111" mass="12087">MMGAKSIGTKIPTVYANRILAELGGIKEAGTAKNERVIISSQEAEISVRAKNEKGEYVDSKVLNFCANNYLGLANNKQIVSKAKEYLESHGNGLSSVRFICGTQDIHKNLE</sequence>
<dbReference type="SUPFAM" id="SSF53383">
    <property type="entry name" value="PLP-dependent transferases"/>
    <property type="match status" value="1"/>
</dbReference>
<dbReference type="Gene3D" id="3.90.1150.10">
    <property type="entry name" value="Aspartate Aminotransferase, domain 1"/>
    <property type="match status" value="1"/>
</dbReference>
<dbReference type="EMBL" id="LSSN01003643">
    <property type="protein sequence ID" value="OMJ13085.1"/>
    <property type="molecule type" value="Genomic_DNA"/>
</dbReference>
<evidence type="ECO:0000256" key="1">
    <source>
        <dbReference type="ARBA" id="ARBA00001933"/>
    </source>
</evidence>
<comment type="cofactor">
    <cofactor evidence="1">
        <name>pyridoxal 5'-phosphate</name>
        <dbReference type="ChEBI" id="CHEBI:597326"/>
    </cofactor>
</comment>
<dbReference type="AlphaFoldDB" id="A0A1R1XEM2"/>
<dbReference type="InterPro" id="IPR050087">
    <property type="entry name" value="AON_synthase_class-II"/>
</dbReference>
<name>A0A1R1XEM2_9FUNG</name>
<feature type="non-terminal residue" evidence="5">
    <location>
        <position position="111"/>
    </location>
</feature>
<evidence type="ECO:0000256" key="2">
    <source>
        <dbReference type="ARBA" id="ARBA00008392"/>
    </source>
</evidence>
<dbReference type="GO" id="GO:0016746">
    <property type="term" value="F:acyltransferase activity"/>
    <property type="evidence" value="ECO:0007669"/>
    <property type="project" value="UniProtKB-KW"/>
</dbReference>
<dbReference type="GO" id="GO:0016874">
    <property type="term" value="F:ligase activity"/>
    <property type="evidence" value="ECO:0007669"/>
    <property type="project" value="UniProtKB-KW"/>
</dbReference>
<proteinExistence type="inferred from homology"/>
<dbReference type="OrthoDB" id="10263824at2759"/>
<keyword evidence="3" id="KW-0808">Transferase</keyword>
<protein>
    <submittedName>
        <fullName evidence="5">2-amino-3-ketobutyrate coenzyme A ligase, mitochondrial</fullName>
    </submittedName>
</protein>
<evidence type="ECO:0000313" key="6">
    <source>
        <dbReference type="Proteomes" id="UP000187283"/>
    </source>
</evidence>
<keyword evidence="4" id="KW-0012">Acyltransferase</keyword>
<dbReference type="InterPro" id="IPR015421">
    <property type="entry name" value="PyrdxlP-dep_Trfase_major"/>
</dbReference>